<dbReference type="PANTHER" id="PTHR43857">
    <property type="entry name" value="BLR7761 PROTEIN"/>
    <property type="match status" value="1"/>
</dbReference>
<organism evidence="1 2">
    <name type="scientific">Halobellus salinus</name>
    <dbReference type="NCBI Taxonomy" id="931585"/>
    <lineage>
        <taxon>Archaea</taxon>
        <taxon>Methanobacteriati</taxon>
        <taxon>Methanobacteriota</taxon>
        <taxon>Stenosarchaea group</taxon>
        <taxon>Halobacteria</taxon>
        <taxon>Halobacteriales</taxon>
        <taxon>Haloferacaceae</taxon>
        <taxon>Halobellus</taxon>
    </lineage>
</organism>
<dbReference type="PANTHER" id="PTHR43857:SF1">
    <property type="entry name" value="YJGH FAMILY PROTEIN"/>
    <property type="match status" value="1"/>
</dbReference>
<dbReference type="InterPro" id="IPR035959">
    <property type="entry name" value="RutC-like_sf"/>
</dbReference>
<keyword evidence="2" id="KW-1185">Reference proteome</keyword>
<accession>A0A830EK02</accession>
<dbReference type="RefSeq" id="WP_188785621.1">
    <property type="nucleotide sequence ID" value="NZ_BMOC01000001.1"/>
</dbReference>
<dbReference type="CDD" id="cd00448">
    <property type="entry name" value="YjgF_YER057c_UK114_family"/>
    <property type="match status" value="1"/>
</dbReference>
<dbReference type="AlphaFoldDB" id="A0A830EK02"/>
<gene>
    <name evidence="1" type="ORF">GCM10008995_03140</name>
</gene>
<sequence>MPRYAINPPELKDARGIGYNHAIVEGGRFYMAGQVAMDADSNVVGDDIETQARKAYENAGTLLDAVGKGFGDVAKVTTHIVDPAEHYYDGYKRVYWETFDEPYPCHTVLGHDQLANEDYLVEVEVEVPLSEADVDAIEPDGDVIRAV</sequence>
<evidence type="ECO:0000313" key="2">
    <source>
        <dbReference type="Proteomes" id="UP000653099"/>
    </source>
</evidence>
<dbReference type="SUPFAM" id="SSF55298">
    <property type="entry name" value="YjgF-like"/>
    <property type="match status" value="1"/>
</dbReference>
<reference evidence="1" key="2">
    <citation type="submission" date="2020-09" db="EMBL/GenBank/DDBJ databases">
        <authorList>
            <person name="Sun Q."/>
            <person name="Ohkuma M."/>
        </authorList>
    </citation>
    <scope>NUCLEOTIDE SEQUENCE</scope>
    <source>
        <strain evidence="1">JCM 14359</strain>
    </source>
</reference>
<name>A0A830EK02_9EURY</name>
<dbReference type="EMBL" id="BMOC01000001">
    <property type="protein sequence ID" value="GGI96450.1"/>
    <property type="molecule type" value="Genomic_DNA"/>
</dbReference>
<proteinExistence type="predicted"/>
<evidence type="ECO:0008006" key="3">
    <source>
        <dbReference type="Google" id="ProtNLM"/>
    </source>
</evidence>
<comment type="caution">
    <text evidence="1">The sequence shown here is derived from an EMBL/GenBank/DDBJ whole genome shotgun (WGS) entry which is preliminary data.</text>
</comment>
<evidence type="ECO:0000313" key="1">
    <source>
        <dbReference type="EMBL" id="GGI96450.1"/>
    </source>
</evidence>
<dbReference type="InterPro" id="IPR006175">
    <property type="entry name" value="YjgF/YER057c/UK114"/>
</dbReference>
<reference evidence="1" key="1">
    <citation type="journal article" date="2014" name="Int. J. Syst. Evol. Microbiol.">
        <title>Complete genome sequence of Corynebacterium casei LMG S-19264T (=DSM 44701T), isolated from a smear-ripened cheese.</title>
        <authorList>
            <consortium name="US DOE Joint Genome Institute (JGI-PGF)"/>
            <person name="Walter F."/>
            <person name="Albersmeier A."/>
            <person name="Kalinowski J."/>
            <person name="Ruckert C."/>
        </authorList>
    </citation>
    <scope>NUCLEOTIDE SEQUENCE</scope>
    <source>
        <strain evidence="1">JCM 14359</strain>
    </source>
</reference>
<dbReference type="OrthoDB" id="190351at2157"/>
<dbReference type="Proteomes" id="UP000653099">
    <property type="component" value="Unassembled WGS sequence"/>
</dbReference>
<dbReference type="Gene3D" id="3.30.1330.40">
    <property type="entry name" value="RutC-like"/>
    <property type="match status" value="1"/>
</dbReference>
<dbReference type="Pfam" id="PF01042">
    <property type="entry name" value="Ribonuc_L-PSP"/>
    <property type="match status" value="1"/>
</dbReference>
<protein>
    <recommendedName>
        <fullName evidence="3">RidA family protein</fullName>
    </recommendedName>
</protein>